<evidence type="ECO:0000313" key="1">
    <source>
        <dbReference type="EMBL" id="GJT61825.1"/>
    </source>
</evidence>
<evidence type="ECO:0000313" key="2">
    <source>
        <dbReference type="Proteomes" id="UP001151760"/>
    </source>
</evidence>
<accession>A0ABQ5FEM6</accession>
<name>A0ABQ5FEM6_9ASTR</name>
<sequence length="216" mass="24687">MSTMKMEMVETGMAEMVEDFKELLVKEFCASNAMEKMELEFWNHAMVGDNHAAYTDRFHELAKLVPNLLTPKSKRMDRYIRGLVPQIYEMIRATQPAIIQRAILKDRALIDETVRCVTLSKSVEKRKETEGLNCQTTNLVNAKEQEVQAGQKLEEAFQTLKDNLCNAPILTLLDGPDEFVVIVMCQIKDLDVCLCKGVRSSEFLRLVPSCYVIFDL</sequence>
<proteinExistence type="predicted"/>
<comment type="caution">
    <text evidence="1">The sequence shown here is derived from an EMBL/GenBank/DDBJ whole genome shotgun (WGS) entry which is preliminary data.</text>
</comment>
<dbReference type="Proteomes" id="UP001151760">
    <property type="component" value="Unassembled WGS sequence"/>
</dbReference>
<dbReference type="EMBL" id="BQNB010017321">
    <property type="protein sequence ID" value="GJT61825.1"/>
    <property type="molecule type" value="Genomic_DNA"/>
</dbReference>
<organism evidence="1 2">
    <name type="scientific">Tanacetum coccineum</name>
    <dbReference type="NCBI Taxonomy" id="301880"/>
    <lineage>
        <taxon>Eukaryota</taxon>
        <taxon>Viridiplantae</taxon>
        <taxon>Streptophyta</taxon>
        <taxon>Embryophyta</taxon>
        <taxon>Tracheophyta</taxon>
        <taxon>Spermatophyta</taxon>
        <taxon>Magnoliopsida</taxon>
        <taxon>eudicotyledons</taxon>
        <taxon>Gunneridae</taxon>
        <taxon>Pentapetalae</taxon>
        <taxon>asterids</taxon>
        <taxon>campanulids</taxon>
        <taxon>Asterales</taxon>
        <taxon>Asteraceae</taxon>
        <taxon>Asteroideae</taxon>
        <taxon>Anthemideae</taxon>
        <taxon>Anthemidinae</taxon>
        <taxon>Tanacetum</taxon>
    </lineage>
</organism>
<evidence type="ECO:0008006" key="3">
    <source>
        <dbReference type="Google" id="ProtNLM"/>
    </source>
</evidence>
<protein>
    <recommendedName>
        <fullName evidence="3">Reverse transcriptase domain-containing protein</fullName>
    </recommendedName>
</protein>
<reference evidence="1" key="2">
    <citation type="submission" date="2022-01" db="EMBL/GenBank/DDBJ databases">
        <authorList>
            <person name="Yamashiro T."/>
            <person name="Shiraishi A."/>
            <person name="Satake H."/>
            <person name="Nakayama K."/>
        </authorList>
    </citation>
    <scope>NUCLEOTIDE SEQUENCE</scope>
</reference>
<reference evidence="1" key="1">
    <citation type="journal article" date="2022" name="Int. J. Mol. Sci.">
        <title>Draft Genome of Tanacetum Coccineum: Genomic Comparison of Closely Related Tanacetum-Family Plants.</title>
        <authorList>
            <person name="Yamashiro T."/>
            <person name="Shiraishi A."/>
            <person name="Nakayama K."/>
            <person name="Satake H."/>
        </authorList>
    </citation>
    <scope>NUCLEOTIDE SEQUENCE</scope>
</reference>
<gene>
    <name evidence="1" type="ORF">Tco_1005358</name>
</gene>
<keyword evidence="2" id="KW-1185">Reference proteome</keyword>